<keyword evidence="3" id="KW-0808">Transferase</keyword>
<evidence type="ECO:0000256" key="7">
    <source>
        <dbReference type="ARBA" id="ARBA00047303"/>
    </source>
</evidence>
<evidence type="ECO:0000256" key="3">
    <source>
        <dbReference type="ARBA" id="ARBA00022932"/>
    </source>
</evidence>
<reference evidence="8" key="1">
    <citation type="submission" date="2022-04" db="EMBL/GenBank/DDBJ databases">
        <authorList>
            <person name="Xu L."/>
            <person name="Lv Z."/>
        </authorList>
    </citation>
    <scope>NUCLEOTIDE SEQUENCE</scope>
    <source>
        <strain evidence="8">LV_2022a</strain>
    </source>
</reference>
<comment type="catalytic activity">
    <reaction evidence="7">
        <text>DNA(n) + a 2'-deoxyribonucleoside 5'-triphosphate = DNA(n+1) + diphosphate</text>
        <dbReference type="Rhea" id="RHEA:22508"/>
        <dbReference type="Rhea" id="RHEA-COMP:17339"/>
        <dbReference type="Rhea" id="RHEA-COMP:17340"/>
        <dbReference type="ChEBI" id="CHEBI:33019"/>
        <dbReference type="ChEBI" id="CHEBI:61560"/>
        <dbReference type="ChEBI" id="CHEBI:173112"/>
        <dbReference type="EC" id="2.7.7.7"/>
    </reaction>
    <physiologicalReaction direction="left-to-right" evidence="7">
        <dbReference type="Rhea" id="RHEA:22509"/>
    </physiologicalReaction>
</comment>
<evidence type="ECO:0000256" key="1">
    <source>
        <dbReference type="ARBA" id="ARBA00009762"/>
    </source>
</evidence>
<reference evidence="8" key="2">
    <citation type="journal article" date="2023" name="Infect Dis Poverty">
        <title>Chromosome-scale genome of the human blood fluke Schistosoma mekongi and its implications for public health.</title>
        <authorList>
            <person name="Zhou M."/>
            <person name="Xu L."/>
            <person name="Xu D."/>
            <person name="Chen W."/>
            <person name="Khan J."/>
            <person name="Hu Y."/>
            <person name="Huang H."/>
            <person name="Wei H."/>
            <person name="Zhang Y."/>
            <person name="Chusongsang P."/>
            <person name="Tanasarnprasert K."/>
            <person name="Hu X."/>
            <person name="Limpanont Y."/>
            <person name="Lv Z."/>
        </authorList>
    </citation>
    <scope>NUCLEOTIDE SEQUENCE</scope>
    <source>
        <strain evidence="8">LV_2022a</strain>
    </source>
</reference>
<protein>
    <recommendedName>
        <fullName evidence="4">DNA-directed primase/polymerase protein</fullName>
        <ecNumber evidence="6">2.7.7.102</ecNumber>
        <ecNumber evidence="2">2.7.7.7</ecNumber>
    </recommendedName>
</protein>
<dbReference type="EC" id="2.7.7.7" evidence="2"/>
<dbReference type="GO" id="GO:0003682">
    <property type="term" value="F:chromatin binding"/>
    <property type="evidence" value="ECO:0007669"/>
    <property type="project" value="TreeGrafter"/>
</dbReference>
<dbReference type="GO" id="GO:0003887">
    <property type="term" value="F:DNA-directed DNA polymerase activity"/>
    <property type="evidence" value="ECO:0007669"/>
    <property type="project" value="UniProtKB-KW"/>
</dbReference>
<dbReference type="AlphaFoldDB" id="A0AAE2D6D8"/>
<dbReference type="GO" id="GO:0042276">
    <property type="term" value="P:error-prone translesion synthesis"/>
    <property type="evidence" value="ECO:0007669"/>
    <property type="project" value="InterPro"/>
</dbReference>
<keyword evidence="3" id="KW-0239">DNA-directed DNA polymerase</keyword>
<dbReference type="GO" id="GO:0031297">
    <property type="term" value="P:replication fork processing"/>
    <property type="evidence" value="ECO:0007669"/>
    <property type="project" value="TreeGrafter"/>
</dbReference>
<evidence type="ECO:0000256" key="5">
    <source>
        <dbReference type="ARBA" id="ARBA00044677"/>
    </source>
</evidence>
<evidence type="ECO:0000313" key="9">
    <source>
        <dbReference type="Proteomes" id="UP001292079"/>
    </source>
</evidence>
<gene>
    <name evidence="8" type="ORF">MN116_004606</name>
</gene>
<evidence type="ECO:0000313" key="8">
    <source>
        <dbReference type="EMBL" id="KAK4471805.1"/>
    </source>
</evidence>
<evidence type="ECO:0000256" key="6">
    <source>
        <dbReference type="ARBA" id="ARBA00044768"/>
    </source>
</evidence>
<dbReference type="Pfam" id="PF03121">
    <property type="entry name" value="Herpes_UL52"/>
    <property type="match status" value="1"/>
</dbReference>
<comment type="caution">
    <text evidence="8">The sequence shown here is derived from an EMBL/GenBank/DDBJ whole genome shotgun (WGS) entry which is preliminary data.</text>
</comment>
<comment type="catalytic activity">
    <reaction evidence="5">
        <text>ssDNA + n NTP = ssDNA/pppN(pN)n-1 hybrid + (n-1) diphosphate.</text>
        <dbReference type="EC" id="2.7.7.102"/>
    </reaction>
</comment>
<dbReference type="Proteomes" id="UP001292079">
    <property type="component" value="Unassembled WGS sequence"/>
</dbReference>
<dbReference type="InterPro" id="IPR044917">
    <property type="entry name" value="PRIMPOL"/>
</dbReference>
<dbReference type="GO" id="GO:0006264">
    <property type="term" value="P:mitochondrial DNA replication"/>
    <property type="evidence" value="ECO:0007669"/>
    <property type="project" value="TreeGrafter"/>
</dbReference>
<dbReference type="GO" id="GO:0005634">
    <property type="term" value="C:nucleus"/>
    <property type="evidence" value="ECO:0007669"/>
    <property type="project" value="TreeGrafter"/>
</dbReference>
<comment type="similarity">
    <text evidence="1">Belongs to the eukaryotic-type primase small subunit family.</text>
</comment>
<organism evidence="8 9">
    <name type="scientific">Schistosoma mekongi</name>
    <name type="common">Parasitic worm</name>
    <dbReference type="NCBI Taxonomy" id="38744"/>
    <lineage>
        <taxon>Eukaryota</taxon>
        <taxon>Metazoa</taxon>
        <taxon>Spiralia</taxon>
        <taxon>Lophotrochozoa</taxon>
        <taxon>Platyhelminthes</taxon>
        <taxon>Trematoda</taxon>
        <taxon>Digenea</taxon>
        <taxon>Strigeidida</taxon>
        <taxon>Schistosomatoidea</taxon>
        <taxon>Schistosomatidae</taxon>
        <taxon>Schistosoma</taxon>
    </lineage>
</organism>
<dbReference type="EMBL" id="JALJAT010000003">
    <property type="protein sequence ID" value="KAK4471805.1"/>
    <property type="molecule type" value="Genomic_DNA"/>
</dbReference>
<evidence type="ECO:0000256" key="2">
    <source>
        <dbReference type="ARBA" id="ARBA00012417"/>
    </source>
</evidence>
<dbReference type="GO" id="GO:0009411">
    <property type="term" value="P:response to UV"/>
    <property type="evidence" value="ECO:0007669"/>
    <property type="project" value="TreeGrafter"/>
</dbReference>
<accession>A0AAE2D6D8</accession>
<dbReference type="PANTHER" id="PTHR31399">
    <property type="entry name" value="DNA-DIRECTED PRIMASE / POLYMERASE PROTEIN"/>
    <property type="match status" value="1"/>
</dbReference>
<sequence length="516" mass="59725">MKRFKRCDLEAAAARVRQIPQPYRASLRGPTSVRKIFRKQSDAINFAKKFGQEMMVFSYESLSLGNNGQRLFLACGIQSFFYTYKQMEPSSRCHYEVIIVDRPAKLYLDLEFCKLSNENKDGEKAVDTFLKALCGCIQFFYGITIKSSEIFILDASTSKKFSQHVIINNNNLIFQNNLEQGQLIRILCNSLSLYCQLNTNFLFTNECTFCLNQVNQLIHNVFPNIQLTNNDAKYCFALPKLKQSTTSNELWISICDLGVYTRNRNFRLAGSCKLSGSGLLLPNYIMNKNELFTKIWLNWQSWANTLVTYIDNDDECLNLIQRPVKDCCCDNNKSYPLDYSFTDNYIINFNEHSFINNNDIEVIQSIPSNLNNFIENIIHQWCNRELSSDKINNKLFNLKNNKRIITFSKGKLCVKVDKLRFCERINRSHKSNHVILVFDLTNGCYYQKCLDPDCRLVDFRSPSMPIPVDYLNIPSVYNREDHVMNDNVSAENAAYFSTDITPEDLVLSSILDDVQN</sequence>
<name>A0AAE2D6D8_SCHME</name>
<dbReference type="PANTHER" id="PTHR31399:SF0">
    <property type="entry name" value="DNA-DIRECTED PRIMASE_POLYMERASE PROTEIN"/>
    <property type="match status" value="1"/>
</dbReference>
<proteinExistence type="inferred from homology"/>
<dbReference type="GO" id="GO:0005759">
    <property type="term" value="C:mitochondrial matrix"/>
    <property type="evidence" value="ECO:0007669"/>
    <property type="project" value="TreeGrafter"/>
</dbReference>
<evidence type="ECO:0000256" key="4">
    <source>
        <dbReference type="ARBA" id="ARBA00026139"/>
    </source>
</evidence>
<dbReference type="EC" id="2.7.7.102" evidence="6"/>
<keyword evidence="3" id="KW-0548">Nucleotidyltransferase</keyword>
<keyword evidence="9" id="KW-1185">Reference proteome</keyword>